<evidence type="ECO:0000313" key="1">
    <source>
        <dbReference type="EMBL" id="KAF2621910.1"/>
    </source>
</evidence>
<comment type="caution">
    <text evidence="1">The sequence shown here is derived from an EMBL/GenBank/DDBJ whole genome shotgun (WGS) entry which is preliminary data.</text>
</comment>
<organism evidence="1 2">
    <name type="scientific">Macroventuria anomochaeta</name>
    <dbReference type="NCBI Taxonomy" id="301207"/>
    <lineage>
        <taxon>Eukaryota</taxon>
        <taxon>Fungi</taxon>
        <taxon>Dikarya</taxon>
        <taxon>Ascomycota</taxon>
        <taxon>Pezizomycotina</taxon>
        <taxon>Dothideomycetes</taxon>
        <taxon>Pleosporomycetidae</taxon>
        <taxon>Pleosporales</taxon>
        <taxon>Pleosporineae</taxon>
        <taxon>Didymellaceae</taxon>
        <taxon>Macroventuria</taxon>
    </lineage>
</organism>
<gene>
    <name evidence="1" type="ORF">BU25DRAFT_229913</name>
</gene>
<proteinExistence type="predicted"/>
<protein>
    <submittedName>
        <fullName evidence="1">Uncharacterized protein</fullName>
    </submittedName>
</protein>
<evidence type="ECO:0000313" key="2">
    <source>
        <dbReference type="Proteomes" id="UP000799754"/>
    </source>
</evidence>
<accession>A0ACB6RKH9</accession>
<dbReference type="Proteomes" id="UP000799754">
    <property type="component" value="Unassembled WGS sequence"/>
</dbReference>
<reference evidence="1" key="1">
    <citation type="journal article" date="2020" name="Stud. Mycol.">
        <title>101 Dothideomycetes genomes: a test case for predicting lifestyles and emergence of pathogens.</title>
        <authorList>
            <person name="Haridas S."/>
            <person name="Albert R."/>
            <person name="Binder M."/>
            <person name="Bloem J."/>
            <person name="Labutti K."/>
            <person name="Salamov A."/>
            <person name="Andreopoulos B."/>
            <person name="Baker S."/>
            <person name="Barry K."/>
            <person name="Bills G."/>
            <person name="Bluhm B."/>
            <person name="Cannon C."/>
            <person name="Castanera R."/>
            <person name="Culley D."/>
            <person name="Daum C."/>
            <person name="Ezra D."/>
            <person name="Gonzalez J."/>
            <person name="Henrissat B."/>
            <person name="Kuo A."/>
            <person name="Liang C."/>
            <person name="Lipzen A."/>
            <person name="Lutzoni F."/>
            <person name="Magnuson J."/>
            <person name="Mondo S."/>
            <person name="Nolan M."/>
            <person name="Ohm R."/>
            <person name="Pangilinan J."/>
            <person name="Park H.-J."/>
            <person name="Ramirez L."/>
            <person name="Alfaro M."/>
            <person name="Sun H."/>
            <person name="Tritt A."/>
            <person name="Yoshinaga Y."/>
            <person name="Zwiers L.-H."/>
            <person name="Turgeon B."/>
            <person name="Goodwin S."/>
            <person name="Spatafora J."/>
            <person name="Crous P."/>
            <person name="Grigoriev I."/>
        </authorList>
    </citation>
    <scope>NUCLEOTIDE SEQUENCE</scope>
    <source>
        <strain evidence="1">CBS 525.71</strain>
    </source>
</reference>
<keyword evidence="2" id="KW-1185">Reference proteome</keyword>
<name>A0ACB6RKH9_9PLEO</name>
<sequence>MNRPSKHLGPLSLGILLPSISLVTRPTSSVFESHSCHYEYEPTRRHVAIFCCRPTLFLHWWSHFVLHPQTLTNTLVQITAAPRTTRRTLASSPRSSRRPSSWPAPSSLAIRYGS</sequence>
<dbReference type="EMBL" id="MU006750">
    <property type="protein sequence ID" value="KAF2621910.1"/>
    <property type="molecule type" value="Genomic_DNA"/>
</dbReference>